<dbReference type="OrthoDB" id="4320040at2"/>
<gene>
    <name evidence="2" type="ORF">VO63_05070</name>
</gene>
<evidence type="ECO:0000313" key="3">
    <source>
        <dbReference type="Proteomes" id="UP000265325"/>
    </source>
</evidence>
<dbReference type="Pfam" id="PF16466">
    <property type="entry name" value="DUF5047"/>
    <property type="match status" value="1"/>
</dbReference>
<sequence length="363" mass="38108">MYPVSARFLQLIVEDHTPITEVVLFRTDGSVDRLDHEGGTVTVDRGSQCRRTCSVTVPDPALIPRTPTDKLAVYGARLRISRGVQYSDGTQELVPVGVFRLDEVSGDIDEGPVTLSGKSLECIVQDDKFTTPYRASGTAVGAITALIQRTLPDAIVTSTATDAAIGPRTWDVEGDPWAAVIELAAAIGATCYCTADGEFMVAELPDLATATPVWSIAAGEGGAYVQASRGMTSDKVFNGVLARGENTENNIAPVSSLVVDNDASSPTYWSGPFGHRPTFYSSSTLITTAACTAAATLLLRSAQAPNASADITSLPNPALEAGDVVRVVYPDGTKELHQVASFPIPLDIGGAFTVQTISAKEGS</sequence>
<protein>
    <submittedName>
        <fullName evidence="2">Peptidase</fullName>
    </submittedName>
</protein>
<evidence type="ECO:0000313" key="2">
    <source>
        <dbReference type="EMBL" id="KKZ74827.1"/>
    </source>
</evidence>
<dbReference type="AlphaFoldDB" id="A0A2P2GTK4"/>
<accession>A0A2P2GTK4</accession>
<keyword evidence="3" id="KW-1185">Reference proteome</keyword>
<comment type="caution">
    <text evidence="2">The sequence shown here is derived from an EMBL/GenBank/DDBJ whole genome shotgun (WGS) entry which is preliminary data.</text>
</comment>
<dbReference type="InterPro" id="IPR032490">
    <property type="entry name" value="DUF5047"/>
</dbReference>
<dbReference type="RefSeq" id="WP_046906327.1">
    <property type="nucleotide sequence ID" value="NZ_JBHMCW010000015.1"/>
</dbReference>
<proteinExistence type="predicted"/>
<feature type="domain" description="DUF5047" evidence="1">
    <location>
        <begin position="39"/>
        <end position="166"/>
    </location>
</feature>
<evidence type="ECO:0000259" key="1">
    <source>
        <dbReference type="Pfam" id="PF16466"/>
    </source>
</evidence>
<name>A0A2P2GTK4_STREW</name>
<reference evidence="2 3" key="1">
    <citation type="submission" date="2015-05" db="EMBL/GenBank/DDBJ databases">
        <title>Draft Genome assembly of Streptomyces showdoensis.</title>
        <authorList>
            <person name="Thapa K.K."/>
            <person name="Metsa-Ketela M."/>
        </authorList>
    </citation>
    <scope>NUCLEOTIDE SEQUENCE [LARGE SCALE GENOMIC DNA]</scope>
    <source>
        <strain evidence="2 3">ATCC 15227</strain>
    </source>
</reference>
<organism evidence="2 3">
    <name type="scientific">Streptomyces showdoensis</name>
    <dbReference type="NCBI Taxonomy" id="68268"/>
    <lineage>
        <taxon>Bacteria</taxon>
        <taxon>Bacillati</taxon>
        <taxon>Actinomycetota</taxon>
        <taxon>Actinomycetes</taxon>
        <taxon>Kitasatosporales</taxon>
        <taxon>Streptomycetaceae</taxon>
        <taxon>Streptomyces</taxon>
    </lineage>
</organism>
<dbReference type="EMBL" id="LAQS01000006">
    <property type="protein sequence ID" value="KKZ74827.1"/>
    <property type="molecule type" value="Genomic_DNA"/>
</dbReference>
<dbReference type="Proteomes" id="UP000265325">
    <property type="component" value="Unassembled WGS sequence"/>
</dbReference>